<evidence type="ECO:0000313" key="4">
    <source>
        <dbReference type="Proteomes" id="UP000239711"/>
    </source>
</evidence>
<dbReference type="Proteomes" id="UP000239711">
    <property type="component" value="Unassembled WGS sequence"/>
</dbReference>
<evidence type="ECO:0000313" key="3">
    <source>
        <dbReference type="EMBL" id="PRD46477.1"/>
    </source>
</evidence>
<dbReference type="PANTHER" id="PTHR30273:SF2">
    <property type="entry name" value="PROTEIN FECR"/>
    <property type="match status" value="1"/>
</dbReference>
<evidence type="ECO:0008006" key="5">
    <source>
        <dbReference type="Google" id="ProtNLM"/>
    </source>
</evidence>
<dbReference type="InterPro" id="IPR006860">
    <property type="entry name" value="FecR"/>
</dbReference>
<dbReference type="EMBL" id="PVBQ01000013">
    <property type="protein sequence ID" value="PRD46477.1"/>
    <property type="molecule type" value="Genomic_DNA"/>
</dbReference>
<comment type="caution">
    <text evidence="3">The sequence shown here is derived from an EMBL/GenBank/DDBJ whole genome shotgun (WGS) entry which is preliminary data.</text>
</comment>
<dbReference type="Pfam" id="PF04773">
    <property type="entry name" value="FecR"/>
    <property type="match status" value="1"/>
</dbReference>
<dbReference type="InterPro" id="IPR012373">
    <property type="entry name" value="Ferrdict_sens_TM"/>
</dbReference>
<dbReference type="InterPro" id="IPR032508">
    <property type="entry name" value="FecR_C"/>
</dbReference>
<dbReference type="Gene3D" id="3.55.50.30">
    <property type="match status" value="1"/>
</dbReference>
<dbReference type="AlphaFoldDB" id="A0A2S9J120"/>
<dbReference type="RefSeq" id="WP_105717832.1">
    <property type="nucleotide sequence ID" value="NZ_PVBQ01000013.1"/>
</dbReference>
<protein>
    <recommendedName>
        <fullName evidence="5">Anti-sigma factor</fullName>
    </recommendedName>
</protein>
<evidence type="ECO:0000259" key="2">
    <source>
        <dbReference type="Pfam" id="PF16344"/>
    </source>
</evidence>
<proteinExistence type="predicted"/>
<keyword evidence="4" id="KW-1185">Reference proteome</keyword>
<accession>A0A2S9J120</accession>
<dbReference type="PANTHER" id="PTHR30273">
    <property type="entry name" value="PERIPLASMIC SIGNAL SENSOR AND SIGMA FACTOR ACTIVATOR FECR-RELATED"/>
    <property type="match status" value="1"/>
</dbReference>
<dbReference type="Pfam" id="PF16344">
    <property type="entry name" value="FecR_C"/>
    <property type="match status" value="1"/>
</dbReference>
<gene>
    <name evidence="3" type="ORF">C5745_15025</name>
</gene>
<dbReference type="GO" id="GO:0016989">
    <property type="term" value="F:sigma factor antagonist activity"/>
    <property type="evidence" value="ECO:0007669"/>
    <property type="project" value="TreeGrafter"/>
</dbReference>
<feature type="domain" description="Protein FecR C-terminal" evidence="2">
    <location>
        <begin position="262"/>
        <end position="321"/>
    </location>
</feature>
<dbReference type="OrthoDB" id="1523735at2"/>
<feature type="domain" description="FecR protein" evidence="1">
    <location>
        <begin position="131"/>
        <end position="218"/>
    </location>
</feature>
<dbReference type="PIRSF" id="PIRSF018266">
    <property type="entry name" value="FecR"/>
    <property type="match status" value="1"/>
</dbReference>
<sequence length="350" mass="39442">MGSSEMLELIAKHLSNESTTDEDILLASWINSSKGNRRLYRQVKRAWDESQPVSDPERLARGKAMVFERIREEPRQANNSSLSSPSWCKRTAVVRVVAASLAIALSWFGYDRLSIQPQQPAALVIVENDNDLKEVLLPDGSTVRLHPESQIRYADNLSGKTREVFLNGAAFFNVKRDESKPFIVHAGSVSTRVLGTSFTIRAYAEQPHIEITVSSGKVSVSDSAGLIGELEKDQQLSYQKSTGSFTRQPVKSENTKLWKDDELVFETETFGTAAQILERRYNVQIQFVNSKIKSYPVSARFSKDVSLSQILHMLGLATNTESIFNDETNTIRIREKNRENNDITIRPMEK</sequence>
<dbReference type="Gene3D" id="2.60.120.1440">
    <property type="match status" value="1"/>
</dbReference>
<organism evidence="3 4">
    <name type="scientific">Sphingobacterium haloxyli</name>
    <dbReference type="NCBI Taxonomy" id="2100533"/>
    <lineage>
        <taxon>Bacteria</taxon>
        <taxon>Pseudomonadati</taxon>
        <taxon>Bacteroidota</taxon>
        <taxon>Sphingobacteriia</taxon>
        <taxon>Sphingobacteriales</taxon>
        <taxon>Sphingobacteriaceae</taxon>
        <taxon>Sphingobacterium</taxon>
    </lineage>
</organism>
<name>A0A2S9J120_9SPHI</name>
<evidence type="ECO:0000259" key="1">
    <source>
        <dbReference type="Pfam" id="PF04773"/>
    </source>
</evidence>
<reference evidence="3 4" key="1">
    <citation type="submission" date="2018-02" db="EMBL/GenBank/DDBJ databases">
        <title>The draft genome of Sphingobacterium sp. 5JN-11.</title>
        <authorList>
            <person name="Liu L."/>
            <person name="Li L."/>
            <person name="Liang L."/>
            <person name="Zhang X."/>
            <person name="Wang T."/>
        </authorList>
    </citation>
    <scope>NUCLEOTIDE SEQUENCE [LARGE SCALE GENOMIC DNA]</scope>
    <source>
        <strain evidence="3 4">5JN-11</strain>
    </source>
</reference>